<feature type="compositionally biased region" description="Pro residues" evidence="1">
    <location>
        <begin position="54"/>
        <end position="65"/>
    </location>
</feature>
<dbReference type="InterPro" id="IPR035919">
    <property type="entry name" value="EAL_sf"/>
</dbReference>
<feature type="compositionally biased region" description="Polar residues" evidence="1">
    <location>
        <begin position="33"/>
        <end position="50"/>
    </location>
</feature>
<evidence type="ECO:0000256" key="1">
    <source>
        <dbReference type="SAM" id="MobiDB-lite"/>
    </source>
</evidence>
<keyword evidence="4" id="KW-1185">Reference proteome</keyword>
<dbReference type="SMART" id="SM00052">
    <property type="entry name" value="EAL"/>
    <property type="match status" value="1"/>
</dbReference>
<sequence>MSDSSSAFAAPASEAARDDAGRGTPGSAPPMPSASQPGLTPGSSTGSQTGAAPAPQPSEPPPVPPSRQLAQAAPGAGSGAVQPFVYLGRQPILDRNGALNAYELLFRGGAQNRAVVDDDALATAQVMARTIGQIGVPAVLGRHYGYVNISRELLFDDIVHLLPPGRFVLEVLEHVRFDAAVLERLAQLRRAGYRIAFDDVSEITENLLRALPYADIVKVDLMQTERAALPELVASLAAHGKTLIAEKVETGEDFELASSLGFELFQGYFFARPQVLRAPRVRASRLALVRLLALVANDVGTAELERELRSHPGVVVQLLRLVNSSAYSPGRPISSLREAVLAAGTRQIARWAQLLLYASGRDLPWGSDPLVQLAGTRSHFMELAARSLSPQDPDFADAAFMTGIFSLVHVLVGSTPEHTLDRLGLAREIVDAVDGHRGELGTLLRIATAAERGDHDGAQRLAREAGGMFTALTPPLLGELNLWAGAWFTAYAEG</sequence>
<feature type="domain" description="HDOD" evidence="2">
    <location>
        <begin position="278"/>
        <end position="471"/>
    </location>
</feature>
<dbReference type="Pfam" id="PF08668">
    <property type="entry name" value="HDOD"/>
    <property type="match status" value="1"/>
</dbReference>
<dbReference type="Pfam" id="PF00563">
    <property type="entry name" value="EAL"/>
    <property type="match status" value="1"/>
</dbReference>
<name>A0ABM8NNJ5_9BURK</name>
<gene>
    <name evidence="3" type="ORF">LMG27952_02993</name>
</gene>
<dbReference type="Gene3D" id="1.10.3210.10">
    <property type="entry name" value="Hypothetical protein af1432"/>
    <property type="match status" value="1"/>
</dbReference>
<accession>A0ABM8NNJ5</accession>
<dbReference type="EMBL" id="CAJHCQ010000007">
    <property type="protein sequence ID" value="CAD6535175.1"/>
    <property type="molecule type" value="Genomic_DNA"/>
</dbReference>
<evidence type="ECO:0000313" key="3">
    <source>
        <dbReference type="EMBL" id="CAD6535175.1"/>
    </source>
</evidence>
<dbReference type="InterPro" id="IPR052340">
    <property type="entry name" value="RNase_Y/CdgJ"/>
</dbReference>
<protein>
    <recommendedName>
        <fullName evidence="2">HDOD domain-containing protein</fullName>
    </recommendedName>
</protein>
<dbReference type="PANTHER" id="PTHR33525">
    <property type="match status" value="1"/>
</dbReference>
<dbReference type="SUPFAM" id="SSF109604">
    <property type="entry name" value="HD-domain/PDEase-like"/>
    <property type="match status" value="1"/>
</dbReference>
<evidence type="ECO:0000259" key="2">
    <source>
        <dbReference type="PROSITE" id="PS51833"/>
    </source>
</evidence>
<feature type="region of interest" description="Disordered" evidence="1">
    <location>
        <begin position="1"/>
        <end position="76"/>
    </location>
</feature>
<comment type="caution">
    <text evidence="3">The sequence shown here is derived from an EMBL/GenBank/DDBJ whole genome shotgun (WGS) entry which is preliminary data.</text>
</comment>
<feature type="compositionally biased region" description="Low complexity" evidence="1">
    <location>
        <begin position="1"/>
        <end position="14"/>
    </location>
</feature>
<proteinExistence type="predicted"/>
<dbReference type="SUPFAM" id="SSF141868">
    <property type="entry name" value="EAL domain-like"/>
    <property type="match status" value="1"/>
</dbReference>
<dbReference type="InterPro" id="IPR013976">
    <property type="entry name" value="HDOD"/>
</dbReference>
<reference evidence="3 4" key="1">
    <citation type="submission" date="2020-10" db="EMBL/GenBank/DDBJ databases">
        <authorList>
            <person name="Peeters C."/>
        </authorList>
    </citation>
    <scope>NUCLEOTIDE SEQUENCE [LARGE SCALE GENOMIC DNA]</scope>
    <source>
        <strain evidence="3 4">LMG 27952</strain>
    </source>
</reference>
<dbReference type="PANTHER" id="PTHR33525:SF4">
    <property type="entry name" value="CYCLIC DI-GMP PHOSPHODIESTERASE CDGJ"/>
    <property type="match status" value="1"/>
</dbReference>
<dbReference type="Gene3D" id="3.20.20.450">
    <property type="entry name" value="EAL domain"/>
    <property type="match status" value="1"/>
</dbReference>
<evidence type="ECO:0000313" key="4">
    <source>
        <dbReference type="Proteomes" id="UP000656319"/>
    </source>
</evidence>
<dbReference type="InterPro" id="IPR001633">
    <property type="entry name" value="EAL_dom"/>
</dbReference>
<dbReference type="Proteomes" id="UP000656319">
    <property type="component" value="Unassembled WGS sequence"/>
</dbReference>
<organism evidence="3 4">
    <name type="scientific">Paraburkholderia hiiakae</name>
    <dbReference type="NCBI Taxonomy" id="1081782"/>
    <lineage>
        <taxon>Bacteria</taxon>
        <taxon>Pseudomonadati</taxon>
        <taxon>Pseudomonadota</taxon>
        <taxon>Betaproteobacteria</taxon>
        <taxon>Burkholderiales</taxon>
        <taxon>Burkholderiaceae</taxon>
        <taxon>Paraburkholderia</taxon>
    </lineage>
</organism>
<dbReference type="PROSITE" id="PS51833">
    <property type="entry name" value="HDOD"/>
    <property type="match status" value="1"/>
</dbReference>